<comment type="subcellular location">
    <subcellularLocation>
        <location evidence="1 9">Cell inner membrane</location>
        <topology evidence="1 9">Multi-pass membrane protein</topology>
    </subcellularLocation>
</comment>
<evidence type="ECO:0000256" key="7">
    <source>
        <dbReference type="ARBA" id="ARBA00023136"/>
    </source>
</evidence>
<evidence type="ECO:0000256" key="4">
    <source>
        <dbReference type="ARBA" id="ARBA00022519"/>
    </source>
</evidence>
<evidence type="ECO:0000256" key="1">
    <source>
        <dbReference type="ARBA" id="ARBA00004429"/>
    </source>
</evidence>
<dbReference type="EMBL" id="FOZW01000015">
    <property type="protein sequence ID" value="SFT21422.1"/>
    <property type="molecule type" value="Genomic_DNA"/>
</dbReference>
<evidence type="ECO:0000256" key="9">
    <source>
        <dbReference type="RuleBase" id="RU369079"/>
    </source>
</evidence>
<feature type="domain" description="Tripartite ATP-independent periplasmic transporters DctQ component" evidence="11">
    <location>
        <begin position="56"/>
        <end position="186"/>
    </location>
</feature>
<keyword evidence="5 9" id="KW-0812">Transmembrane</keyword>
<dbReference type="InterPro" id="IPR055348">
    <property type="entry name" value="DctQ"/>
</dbReference>
<name>A0A1I6W657_9RHOB</name>
<feature type="transmembrane region" description="Helical" evidence="9">
    <location>
        <begin position="40"/>
        <end position="62"/>
    </location>
</feature>
<dbReference type="GO" id="GO:0015740">
    <property type="term" value="P:C4-dicarboxylate transport"/>
    <property type="evidence" value="ECO:0007669"/>
    <property type="project" value="TreeGrafter"/>
</dbReference>
<dbReference type="InterPro" id="IPR007387">
    <property type="entry name" value="TRAP_DctQ"/>
</dbReference>
<evidence type="ECO:0000256" key="10">
    <source>
        <dbReference type="SAM" id="MobiDB-lite"/>
    </source>
</evidence>
<dbReference type="GO" id="GO:0005886">
    <property type="term" value="C:plasma membrane"/>
    <property type="evidence" value="ECO:0007669"/>
    <property type="project" value="UniProtKB-SubCell"/>
</dbReference>
<comment type="similarity">
    <text evidence="8 9">Belongs to the TRAP transporter small permease family.</text>
</comment>
<evidence type="ECO:0000313" key="12">
    <source>
        <dbReference type="EMBL" id="SFT21422.1"/>
    </source>
</evidence>
<dbReference type="OrthoDB" id="9797534at2"/>
<reference evidence="13" key="1">
    <citation type="submission" date="2016-10" db="EMBL/GenBank/DDBJ databases">
        <authorList>
            <person name="Varghese N."/>
            <person name="Submissions S."/>
        </authorList>
    </citation>
    <scope>NUCLEOTIDE SEQUENCE [LARGE SCALE GENOMIC DNA]</scope>
    <source>
        <strain evidence="13">DSM 26894</strain>
    </source>
</reference>
<keyword evidence="2 9" id="KW-0813">Transport</keyword>
<dbReference type="PANTHER" id="PTHR35011">
    <property type="entry name" value="2,3-DIKETO-L-GULONATE TRAP TRANSPORTER SMALL PERMEASE PROTEIN YIAM"/>
    <property type="match status" value="1"/>
</dbReference>
<comment type="subunit">
    <text evidence="9">The complex comprises the extracytoplasmic solute receptor protein and the two transmembrane proteins.</text>
</comment>
<evidence type="ECO:0000256" key="8">
    <source>
        <dbReference type="ARBA" id="ARBA00038436"/>
    </source>
</evidence>
<keyword evidence="6 9" id="KW-1133">Transmembrane helix</keyword>
<keyword evidence="13" id="KW-1185">Reference proteome</keyword>
<comment type="function">
    <text evidence="9">Part of the tripartite ATP-independent periplasmic (TRAP) transport system.</text>
</comment>
<evidence type="ECO:0000259" key="11">
    <source>
        <dbReference type="Pfam" id="PF04290"/>
    </source>
</evidence>
<proteinExistence type="inferred from homology"/>
<keyword evidence="3" id="KW-1003">Cell membrane</keyword>
<protein>
    <recommendedName>
        <fullName evidence="9">TRAP transporter small permease protein</fullName>
    </recommendedName>
</protein>
<accession>A0A1I6W657</accession>
<feature type="transmembrane region" description="Helical" evidence="9">
    <location>
        <begin position="158"/>
        <end position="180"/>
    </location>
</feature>
<dbReference type="PANTHER" id="PTHR35011:SF10">
    <property type="entry name" value="TRAP TRANSPORTER SMALL PERMEASE PROTEIN"/>
    <property type="match status" value="1"/>
</dbReference>
<evidence type="ECO:0000256" key="6">
    <source>
        <dbReference type="ARBA" id="ARBA00022989"/>
    </source>
</evidence>
<feature type="transmembrane region" description="Helical" evidence="9">
    <location>
        <begin position="74"/>
        <end position="95"/>
    </location>
</feature>
<organism evidence="12 13">
    <name type="scientific">Alloyangia pacifica</name>
    <dbReference type="NCBI Taxonomy" id="311180"/>
    <lineage>
        <taxon>Bacteria</taxon>
        <taxon>Pseudomonadati</taxon>
        <taxon>Pseudomonadota</taxon>
        <taxon>Alphaproteobacteria</taxon>
        <taxon>Rhodobacterales</taxon>
        <taxon>Roseobacteraceae</taxon>
        <taxon>Alloyangia</taxon>
    </lineage>
</organism>
<dbReference type="Proteomes" id="UP000199392">
    <property type="component" value="Unassembled WGS sequence"/>
</dbReference>
<evidence type="ECO:0000256" key="3">
    <source>
        <dbReference type="ARBA" id="ARBA00022475"/>
    </source>
</evidence>
<evidence type="ECO:0000256" key="5">
    <source>
        <dbReference type="ARBA" id="ARBA00022692"/>
    </source>
</evidence>
<dbReference type="Pfam" id="PF04290">
    <property type="entry name" value="DctQ"/>
    <property type="match status" value="1"/>
</dbReference>
<evidence type="ECO:0000313" key="13">
    <source>
        <dbReference type="Proteomes" id="UP000199392"/>
    </source>
</evidence>
<feature type="transmembrane region" description="Helical" evidence="9">
    <location>
        <begin position="115"/>
        <end position="137"/>
    </location>
</feature>
<dbReference type="STRING" id="311180.SAMN04488050_11566"/>
<dbReference type="GO" id="GO:0022857">
    <property type="term" value="F:transmembrane transporter activity"/>
    <property type="evidence" value="ECO:0007669"/>
    <property type="project" value="UniProtKB-UniRule"/>
</dbReference>
<feature type="region of interest" description="Disordered" evidence="10">
    <location>
        <begin position="1"/>
        <end position="24"/>
    </location>
</feature>
<keyword evidence="7 9" id="KW-0472">Membrane</keyword>
<dbReference type="AlphaFoldDB" id="A0A1I6W657"/>
<sequence length="198" mass="21839">MERAVSPVEKPELPEIEEHHHPDRNDDPAWLASIARLSTILNRTAAVISAVLLVAMTLLILLEICMRMFSTSTYMADVLVGFGVAAITFLAAPWALEEGAMIRVTALTDTLSGPLRWIVEAFALGSSAAIMGFLAMHQWKSVAKLFERGSVSEHLIPIPLWIPESFFFVGLILLLLQMLVRALRLIVVGHAEERALTL</sequence>
<gene>
    <name evidence="12" type="ORF">SAMN04488050_11566</name>
</gene>
<evidence type="ECO:0000256" key="2">
    <source>
        <dbReference type="ARBA" id="ARBA00022448"/>
    </source>
</evidence>
<keyword evidence="4 9" id="KW-0997">Cell inner membrane</keyword>